<dbReference type="GO" id="GO:0016491">
    <property type="term" value="F:oxidoreductase activity"/>
    <property type="evidence" value="ECO:0007669"/>
    <property type="project" value="UniProtKB-KW"/>
</dbReference>
<evidence type="ECO:0000256" key="14">
    <source>
        <dbReference type="ARBA" id="ARBA00024688"/>
    </source>
</evidence>
<dbReference type="InterPro" id="IPR009056">
    <property type="entry name" value="Cyt_c-like_dom"/>
</dbReference>
<dbReference type="SUPFAM" id="SSF81464">
    <property type="entry name" value="Cytochrome c oxidase subunit II-like, transmembrane region"/>
    <property type="match status" value="1"/>
</dbReference>
<dbReference type="Gene3D" id="1.10.287.90">
    <property type="match status" value="1"/>
</dbReference>
<comment type="similarity">
    <text evidence="2 16">Belongs to the cytochrome c oxidase subunit 2 family.</text>
</comment>
<dbReference type="CDD" id="cd13915">
    <property type="entry name" value="CuRO_HCO_II_like_2"/>
    <property type="match status" value="1"/>
</dbReference>
<reference evidence="22 23" key="1">
    <citation type="submission" date="2013-12" db="EMBL/GenBank/DDBJ databases">
        <authorList>
            <person name="Stott M."/>
        </authorList>
    </citation>
    <scope>NUCLEOTIDE SEQUENCE [LARGE SCALE GENOMIC DNA]</scope>
    <source>
        <strain evidence="22 23">K22</strain>
    </source>
</reference>
<sequence>MPEQASTIAQQVDALFYYWLGITLFFTVLIVAAIILFVVKYRRRAPGEIPRPIFGSMKLETIWIVIPFLIAMSLFVWGAKVYFAQYRIPKDALDIYVVGKQWMWKMQHPTGQREINELHVPMGRKIRLTMTTEDVIHSFYIPDFRVKMDVVPGRYTQMWFEATKPGRYHLFCAEYCGMNHSRMTGTVIVMRPDEYQAWLSGNTSQLSPAQQGEQLFQTLGCTTCHLNGGRDAGGRGPQLAGIFGKPVQLEGGQTVVADENYLRESILNPSAKIVAGYSAIMPTYQGQVSEEQLLQLIAYIKSLSPQSGNAAMTSANAAQAASSPNGQRR</sequence>
<dbReference type="GO" id="GO:0042773">
    <property type="term" value="P:ATP synthesis coupled electron transport"/>
    <property type="evidence" value="ECO:0007669"/>
    <property type="project" value="TreeGrafter"/>
</dbReference>
<reference evidence="22 23" key="2">
    <citation type="submission" date="2015-01" db="EMBL/GenBank/DDBJ databases">
        <title>Complete genome sequence of Pyrinomonas methylaliphatogenes type strain K22T.</title>
        <authorList>
            <person name="Lee K.C.Y."/>
            <person name="Power J.F."/>
            <person name="Dunfield P.F."/>
            <person name="Morgan X.C."/>
            <person name="Huttenhower C."/>
            <person name="Stott M.B."/>
        </authorList>
    </citation>
    <scope>NUCLEOTIDE SEQUENCE [LARGE SCALE GENOMIC DNA]</scope>
    <source>
        <strain evidence="22 23">K22</strain>
    </source>
</reference>
<keyword evidence="22" id="KW-0560">Oxidoreductase</keyword>
<dbReference type="InterPro" id="IPR011759">
    <property type="entry name" value="Cyt_c_oxidase_su2_TM_dom"/>
</dbReference>
<evidence type="ECO:0000256" key="16">
    <source>
        <dbReference type="RuleBase" id="RU000456"/>
    </source>
</evidence>
<dbReference type="InterPro" id="IPR002429">
    <property type="entry name" value="CcO_II-like_C"/>
</dbReference>
<evidence type="ECO:0000259" key="21">
    <source>
        <dbReference type="PROSITE" id="PS51007"/>
    </source>
</evidence>
<feature type="transmembrane region" description="Helical" evidence="18">
    <location>
        <begin position="16"/>
        <end position="41"/>
    </location>
</feature>
<dbReference type="Gene3D" id="1.10.760.10">
    <property type="entry name" value="Cytochrome c-like domain"/>
    <property type="match status" value="1"/>
</dbReference>
<keyword evidence="23" id="KW-1185">Reference proteome</keyword>
<dbReference type="InterPro" id="IPR045187">
    <property type="entry name" value="CcO_II"/>
</dbReference>
<evidence type="ECO:0000256" key="15">
    <source>
        <dbReference type="PROSITE-ProRule" id="PRU00433"/>
    </source>
</evidence>
<evidence type="ECO:0000256" key="18">
    <source>
        <dbReference type="SAM" id="Phobius"/>
    </source>
</evidence>
<comment type="subcellular location">
    <subcellularLocation>
        <location evidence="16">Cell membrane</location>
        <topology evidence="16">Multi-pass membrane protein</topology>
    </subcellularLocation>
    <subcellularLocation>
        <location evidence="1">Membrane</location>
        <topology evidence="1">Multi-pass membrane protein</topology>
    </subcellularLocation>
</comment>
<gene>
    <name evidence="22" type="ORF">PYK22_02544</name>
</gene>
<dbReference type="SUPFAM" id="SSF49503">
    <property type="entry name" value="Cupredoxins"/>
    <property type="match status" value="1"/>
</dbReference>
<dbReference type="PROSITE" id="PS50999">
    <property type="entry name" value="COX2_TM"/>
    <property type="match status" value="1"/>
</dbReference>
<evidence type="ECO:0000256" key="6">
    <source>
        <dbReference type="ARBA" id="ARBA00022692"/>
    </source>
</evidence>
<evidence type="ECO:0000256" key="1">
    <source>
        <dbReference type="ARBA" id="ARBA00004141"/>
    </source>
</evidence>
<dbReference type="Pfam" id="PF00034">
    <property type="entry name" value="Cytochrom_C"/>
    <property type="match status" value="1"/>
</dbReference>
<comment type="cofactor">
    <cofactor evidence="17">
        <name>Cu cation</name>
        <dbReference type="ChEBI" id="CHEBI:23378"/>
    </cofactor>
    <text evidence="17">Binds a copper A center.</text>
</comment>
<feature type="domain" description="Cytochrome oxidase subunit II copper A binding" evidence="19">
    <location>
        <begin position="90"/>
        <end position="201"/>
    </location>
</feature>
<organism evidence="22 23">
    <name type="scientific">Pyrinomonas methylaliphatogenes</name>
    <dbReference type="NCBI Taxonomy" id="454194"/>
    <lineage>
        <taxon>Bacteria</taxon>
        <taxon>Pseudomonadati</taxon>
        <taxon>Acidobacteriota</taxon>
        <taxon>Blastocatellia</taxon>
        <taxon>Blastocatellales</taxon>
        <taxon>Pyrinomonadaceae</taxon>
        <taxon>Pyrinomonas</taxon>
    </lineage>
</organism>
<protein>
    <recommendedName>
        <fullName evidence="17">Cytochrome c oxidase subunit 2</fullName>
        <ecNumber evidence="17">7.1.1.9</ecNumber>
    </recommendedName>
</protein>
<dbReference type="PROSITE" id="PS51007">
    <property type="entry name" value="CYTC"/>
    <property type="match status" value="1"/>
</dbReference>
<evidence type="ECO:0000256" key="17">
    <source>
        <dbReference type="RuleBase" id="RU004024"/>
    </source>
</evidence>
<name>A0A0B6WZ30_9BACT</name>
<evidence type="ECO:0000256" key="2">
    <source>
        <dbReference type="ARBA" id="ARBA00007866"/>
    </source>
</evidence>
<evidence type="ECO:0000256" key="11">
    <source>
        <dbReference type="ARBA" id="ARBA00023004"/>
    </source>
</evidence>
<dbReference type="NCBIfam" id="TIGR02866">
    <property type="entry name" value="CoxB"/>
    <property type="match status" value="1"/>
</dbReference>
<dbReference type="Proteomes" id="UP000031518">
    <property type="component" value="Unassembled WGS sequence"/>
</dbReference>
<keyword evidence="7 15" id="KW-0479">Metal-binding</keyword>
<keyword evidence="9 16" id="KW-0249">Electron transport</keyword>
<evidence type="ECO:0000256" key="13">
    <source>
        <dbReference type="ARBA" id="ARBA00023136"/>
    </source>
</evidence>
<comment type="catalytic activity">
    <reaction evidence="17">
        <text>4 Fe(II)-[cytochrome c] + O2 + 8 H(+)(in) = 4 Fe(III)-[cytochrome c] + 2 H2O + 4 H(+)(out)</text>
        <dbReference type="Rhea" id="RHEA:11436"/>
        <dbReference type="Rhea" id="RHEA-COMP:10350"/>
        <dbReference type="Rhea" id="RHEA-COMP:14399"/>
        <dbReference type="ChEBI" id="CHEBI:15377"/>
        <dbReference type="ChEBI" id="CHEBI:15378"/>
        <dbReference type="ChEBI" id="CHEBI:15379"/>
        <dbReference type="ChEBI" id="CHEBI:29033"/>
        <dbReference type="ChEBI" id="CHEBI:29034"/>
        <dbReference type="EC" id="7.1.1.9"/>
    </reaction>
</comment>
<evidence type="ECO:0000313" key="23">
    <source>
        <dbReference type="Proteomes" id="UP000031518"/>
    </source>
</evidence>
<accession>A0A0B6WZ30</accession>
<evidence type="ECO:0000259" key="20">
    <source>
        <dbReference type="PROSITE" id="PS50999"/>
    </source>
</evidence>
<dbReference type="InterPro" id="IPR014222">
    <property type="entry name" value="Cyt_c_oxidase_su2"/>
</dbReference>
<dbReference type="EMBL" id="CBXV010000008">
    <property type="protein sequence ID" value="CDM66513.1"/>
    <property type="molecule type" value="Genomic_DNA"/>
</dbReference>
<keyword evidence="6 16" id="KW-0812">Transmembrane</keyword>
<dbReference type="Pfam" id="PF02790">
    <property type="entry name" value="COX2_TM"/>
    <property type="match status" value="1"/>
</dbReference>
<dbReference type="STRING" id="454194.PYK22_02544"/>
<dbReference type="Pfam" id="PF00116">
    <property type="entry name" value="COX2"/>
    <property type="match status" value="1"/>
</dbReference>
<evidence type="ECO:0000256" key="8">
    <source>
        <dbReference type="ARBA" id="ARBA00022967"/>
    </source>
</evidence>
<evidence type="ECO:0000256" key="5">
    <source>
        <dbReference type="ARBA" id="ARBA00022660"/>
    </source>
</evidence>
<dbReference type="InterPro" id="IPR036257">
    <property type="entry name" value="Cyt_c_oxidase_su2_TM_sf"/>
</dbReference>
<dbReference type="PROSITE" id="PS50857">
    <property type="entry name" value="COX2_CUA"/>
    <property type="match status" value="1"/>
</dbReference>
<keyword evidence="8" id="KW-1278">Translocase</keyword>
<dbReference type="SUPFAM" id="SSF46626">
    <property type="entry name" value="Cytochrome c"/>
    <property type="match status" value="1"/>
</dbReference>
<feature type="domain" description="Cytochrome oxidase subunit II transmembrane region profile" evidence="20">
    <location>
        <begin position="1"/>
        <end position="89"/>
    </location>
</feature>
<dbReference type="GO" id="GO:0004129">
    <property type="term" value="F:cytochrome-c oxidase activity"/>
    <property type="evidence" value="ECO:0007669"/>
    <property type="project" value="UniProtKB-EC"/>
</dbReference>
<keyword evidence="5 16" id="KW-0679">Respiratory chain</keyword>
<dbReference type="InterPro" id="IPR036909">
    <property type="entry name" value="Cyt_c-like_dom_sf"/>
</dbReference>
<keyword evidence="11 15" id="KW-0408">Iron</keyword>
<evidence type="ECO:0000259" key="19">
    <source>
        <dbReference type="PROSITE" id="PS50857"/>
    </source>
</evidence>
<evidence type="ECO:0000256" key="7">
    <source>
        <dbReference type="ARBA" id="ARBA00022723"/>
    </source>
</evidence>
<dbReference type="GO" id="GO:0005886">
    <property type="term" value="C:plasma membrane"/>
    <property type="evidence" value="ECO:0007669"/>
    <property type="project" value="UniProtKB-SubCell"/>
</dbReference>
<dbReference type="GO" id="GO:0005507">
    <property type="term" value="F:copper ion binding"/>
    <property type="evidence" value="ECO:0007669"/>
    <property type="project" value="InterPro"/>
</dbReference>
<keyword evidence="10 18" id="KW-1133">Transmembrane helix</keyword>
<dbReference type="AlphaFoldDB" id="A0A0B6WZ30"/>
<proteinExistence type="inferred from homology"/>
<evidence type="ECO:0000256" key="4">
    <source>
        <dbReference type="ARBA" id="ARBA00022617"/>
    </source>
</evidence>
<evidence type="ECO:0000256" key="10">
    <source>
        <dbReference type="ARBA" id="ARBA00022989"/>
    </source>
</evidence>
<comment type="function">
    <text evidence="14 17">Subunits I and II form the functional core of the enzyme complex. Electrons originating in cytochrome c are transferred via heme a and Cu(A) to the binuclear center formed by heme a3 and Cu(B).</text>
</comment>
<dbReference type="InterPro" id="IPR001505">
    <property type="entry name" value="Copper_CuA"/>
</dbReference>
<evidence type="ECO:0000313" key="22">
    <source>
        <dbReference type="EMBL" id="CDM66513.1"/>
    </source>
</evidence>
<keyword evidence="12 17" id="KW-0186">Copper</keyword>
<dbReference type="GO" id="GO:0020037">
    <property type="term" value="F:heme binding"/>
    <property type="evidence" value="ECO:0007669"/>
    <property type="project" value="InterPro"/>
</dbReference>
<dbReference type="EC" id="7.1.1.9" evidence="17"/>
<dbReference type="PANTHER" id="PTHR22888:SF9">
    <property type="entry name" value="CYTOCHROME C OXIDASE SUBUNIT 2"/>
    <property type="match status" value="1"/>
</dbReference>
<dbReference type="InterPro" id="IPR008972">
    <property type="entry name" value="Cupredoxin"/>
</dbReference>
<evidence type="ECO:0000256" key="9">
    <source>
        <dbReference type="ARBA" id="ARBA00022982"/>
    </source>
</evidence>
<dbReference type="PANTHER" id="PTHR22888">
    <property type="entry name" value="CYTOCHROME C OXIDASE, SUBUNIT II"/>
    <property type="match status" value="1"/>
</dbReference>
<evidence type="ECO:0000256" key="12">
    <source>
        <dbReference type="ARBA" id="ARBA00023008"/>
    </source>
</evidence>
<dbReference type="PROSITE" id="PS00078">
    <property type="entry name" value="COX2"/>
    <property type="match status" value="1"/>
</dbReference>
<dbReference type="Gene3D" id="2.60.40.420">
    <property type="entry name" value="Cupredoxins - blue copper proteins"/>
    <property type="match status" value="1"/>
</dbReference>
<feature type="transmembrane region" description="Helical" evidence="18">
    <location>
        <begin position="62"/>
        <end position="83"/>
    </location>
</feature>
<evidence type="ECO:0000256" key="3">
    <source>
        <dbReference type="ARBA" id="ARBA00022448"/>
    </source>
</evidence>
<keyword evidence="4 15" id="KW-0349">Heme</keyword>
<keyword evidence="3 16" id="KW-0813">Transport</keyword>
<feature type="domain" description="Cytochrome c" evidence="21">
    <location>
        <begin position="207"/>
        <end position="304"/>
    </location>
</feature>
<keyword evidence="13 18" id="KW-0472">Membrane</keyword>